<organism evidence="7 8">
    <name type="scientific">Penicillium digitatum (strain Pd1 / CECT 20795)</name>
    <name type="common">Green mold</name>
    <dbReference type="NCBI Taxonomy" id="1170230"/>
    <lineage>
        <taxon>Eukaryota</taxon>
        <taxon>Fungi</taxon>
        <taxon>Dikarya</taxon>
        <taxon>Ascomycota</taxon>
        <taxon>Pezizomycotina</taxon>
        <taxon>Eurotiomycetes</taxon>
        <taxon>Eurotiomycetidae</taxon>
        <taxon>Eurotiales</taxon>
        <taxon>Aspergillaceae</taxon>
        <taxon>Penicillium</taxon>
    </lineage>
</organism>
<dbReference type="SUPFAM" id="SSF103473">
    <property type="entry name" value="MFS general substrate transporter"/>
    <property type="match status" value="1"/>
</dbReference>
<evidence type="ECO:0000256" key="1">
    <source>
        <dbReference type="ARBA" id="ARBA00004141"/>
    </source>
</evidence>
<dbReference type="Gene3D" id="1.20.1250.20">
    <property type="entry name" value="MFS general substrate transporter like domains"/>
    <property type="match status" value="1"/>
</dbReference>
<keyword evidence="5 6" id="KW-0472">Membrane</keyword>
<protein>
    <submittedName>
        <fullName evidence="7">Uncharacterized protein</fullName>
    </submittedName>
</protein>
<dbReference type="GO" id="GO:0022857">
    <property type="term" value="F:transmembrane transporter activity"/>
    <property type="evidence" value="ECO:0007669"/>
    <property type="project" value="TreeGrafter"/>
</dbReference>
<evidence type="ECO:0000313" key="7">
    <source>
        <dbReference type="EMBL" id="EKV15709.1"/>
    </source>
</evidence>
<feature type="transmembrane region" description="Helical" evidence="6">
    <location>
        <begin position="35"/>
        <end position="55"/>
    </location>
</feature>
<dbReference type="KEGG" id="pdp:PDIP_39560"/>
<evidence type="ECO:0000256" key="2">
    <source>
        <dbReference type="ARBA" id="ARBA00022448"/>
    </source>
</evidence>
<dbReference type="OrthoDB" id="6132182at2759"/>
<dbReference type="AlphaFoldDB" id="K9G2Z0"/>
<keyword evidence="3 6" id="KW-0812">Transmembrane</keyword>
<dbReference type="InterPro" id="IPR036259">
    <property type="entry name" value="MFS_trans_sf"/>
</dbReference>
<dbReference type="PANTHER" id="PTHR43791:SF39">
    <property type="entry name" value="TRANSPORTER LIZ1_SEO1, PUTATIVE (AFU_ORTHOLOGUE AFUA_3G00980)-RELATED"/>
    <property type="match status" value="1"/>
</dbReference>
<accession>K9G2Z0</accession>
<keyword evidence="4 6" id="KW-1133">Transmembrane helix</keyword>
<name>K9G2Z0_PEND1</name>
<reference evidence="8" key="1">
    <citation type="journal article" date="2012" name="BMC Genomics">
        <title>Genome sequence of the necrotrophic fungus Penicillium digitatum, the main postharvest pathogen of citrus.</title>
        <authorList>
            <person name="Marcet-Houben M."/>
            <person name="Ballester A.-R."/>
            <person name="de la Fuente B."/>
            <person name="Harries E."/>
            <person name="Marcos J.F."/>
            <person name="Gonzalez-Candelas L."/>
            <person name="Gabaldon T."/>
        </authorList>
    </citation>
    <scope>NUCLEOTIDE SEQUENCE [LARGE SCALE GENOMIC DNA]</scope>
    <source>
        <strain evidence="8">Pd1 / CECT 20795</strain>
    </source>
</reference>
<dbReference type="VEuPathDB" id="FungiDB:PDIP_39560"/>
<dbReference type="EMBL" id="AKCU01000268">
    <property type="protein sequence ID" value="EKV15709.1"/>
    <property type="molecule type" value="Genomic_DNA"/>
</dbReference>
<sequence>MHFSYEQWNCQHVSGYLMEAVYHLGGRGGFKGWQWLFIIDGVISLPVAISGFFILPDVPEISDPWYLSKEARLTISPF</sequence>
<evidence type="ECO:0000256" key="3">
    <source>
        <dbReference type="ARBA" id="ARBA00022692"/>
    </source>
</evidence>
<gene>
    <name evidence="7" type="ORF">PDIP_39560</name>
</gene>
<evidence type="ECO:0000313" key="8">
    <source>
        <dbReference type="Proteomes" id="UP000009886"/>
    </source>
</evidence>
<evidence type="ECO:0000256" key="5">
    <source>
        <dbReference type="ARBA" id="ARBA00023136"/>
    </source>
</evidence>
<comment type="caution">
    <text evidence="7">The sequence shown here is derived from an EMBL/GenBank/DDBJ whole genome shotgun (WGS) entry which is preliminary data.</text>
</comment>
<comment type="subcellular location">
    <subcellularLocation>
        <location evidence="1">Membrane</location>
        <topology evidence="1">Multi-pass membrane protein</topology>
    </subcellularLocation>
</comment>
<proteinExistence type="predicted"/>
<dbReference type="PANTHER" id="PTHR43791">
    <property type="entry name" value="PERMEASE-RELATED"/>
    <property type="match status" value="1"/>
</dbReference>
<dbReference type="GO" id="GO:0016020">
    <property type="term" value="C:membrane"/>
    <property type="evidence" value="ECO:0007669"/>
    <property type="project" value="UniProtKB-SubCell"/>
</dbReference>
<evidence type="ECO:0000256" key="4">
    <source>
        <dbReference type="ARBA" id="ARBA00022989"/>
    </source>
</evidence>
<dbReference type="HOGENOM" id="CLU_2622762_0_0_1"/>
<evidence type="ECO:0000256" key="6">
    <source>
        <dbReference type="SAM" id="Phobius"/>
    </source>
</evidence>
<dbReference type="Proteomes" id="UP000009886">
    <property type="component" value="Unassembled WGS sequence"/>
</dbReference>
<keyword evidence="2" id="KW-0813">Transport</keyword>